<sequence>MNPEDVKKTVKGEVHDLIREHQRLPGSILLGIMQRFYDKRRYKQDVLLEEITCNNLCSNNITHSDSIASLEFGQLSSPDILISHADGRISLDIN</sequence>
<organism evidence="1 2">
    <name type="scientific">Wuchereria bancrofti</name>
    <dbReference type="NCBI Taxonomy" id="6293"/>
    <lineage>
        <taxon>Eukaryota</taxon>
        <taxon>Metazoa</taxon>
        <taxon>Ecdysozoa</taxon>
        <taxon>Nematoda</taxon>
        <taxon>Chromadorea</taxon>
        <taxon>Rhabditida</taxon>
        <taxon>Spirurina</taxon>
        <taxon>Spiruromorpha</taxon>
        <taxon>Filarioidea</taxon>
        <taxon>Onchocercidae</taxon>
        <taxon>Wuchereria</taxon>
    </lineage>
</organism>
<dbReference type="EMBL" id="UYWW01002650">
    <property type="protein sequence ID" value="VDM12009.1"/>
    <property type="molecule type" value="Genomic_DNA"/>
</dbReference>
<evidence type="ECO:0000313" key="1">
    <source>
        <dbReference type="EMBL" id="VDM12009.1"/>
    </source>
</evidence>
<gene>
    <name evidence="1" type="ORF">WBA_LOCUS5395</name>
</gene>
<dbReference type="InParanoid" id="A0A3P7E7Y0"/>
<proteinExistence type="predicted"/>
<dbReference type="Proteomes" id="UP000270924">
    <property type="component" value="Unassembled WGS sequence"/>
</dbReference>
<evidence type="ECO:0000313" key="2">
    <source>
        <dbReference type="Proteomes" id="UP000270924"/>
    </source>
</evidence>
<keyword evidence="2" id="KW-1185">Reference proteome</keyword>
<protein>
    <submittedName>
        <fullName evidence="1">Uncharacterized protein</fullName>
    </submittedName>
</protein>
<dbReference type="OrthoDB" id="44277at2759"/>
<name>A0A3P7E7Y0_WUCBA</name>
<accession>A0A3P7E7Y0</accession>
<reference evidence="1 2" key="1">
    <citation type="submission" date="2018-11" db="EMBL/GenBank/DDBJ databases">
        <authorList>
            <consortium name="Pathogen Informatics"/>
        </authorList>
    </citation>
    <scope>NUCLEOTIDE SEQUENCE [LARGE SCALE GENOMIC DNA]</scope>
</reference>
<dbReference type="AlphaFoldDB" id="A0A3P7E7Y0"/>